<dbReference type="PANTHER" id="PTHR31286">
    <property type="entry name" value="GLYCINE-RICH CELL WALL STRUCTURAL PROTEIN 1.8-LIKE"/>
    <property type="match status" value="1"/>
</dbReference>
<protein>
    <recommendedName>
        <fullName evidence="1">DUF4283 domain-containing protein</fullName>
    </recommendedName>
</protein>
<reference evidence="2 3" key="1">
    <citation type="journal article" date="2024" name="Plant J.">
        <title>Genome sequences and population genomics reveal climatic adaptation and genomic divergence between two closely related sweetgum species.</title>
        <authorList>
            <person name="Xu W.Q."/>
            <person name="Ren C.Q."/>
            <person name="Zhang X.Y."/>
            <person name="Comes H.P."/>
            <person name="Liu X.H."/>
            <person name="Li Y.G."/>
            <person name="Kettle C.J."/>
            <person name="Jalonen R."/>
            <person name="Gaisberger H."/>
            <person name="Ma Y.Z."/>
            <person name="Qiu Y.X."/>
        </authorList>
    </citation>
    <scope>NUCLEOTIDE SEQUENCE [LARGE SCALE GENOMIC DNA]</scope>
    <source>
        <strain evidence="2">Hangzhou</strain>
    </source>
</reference>
<dbReference type="EMBL" id="JBBPBK010000341">
    <property type="protein sequence ID" value="KAK9265650.1"/>
    <property type="molecule type" value="Genomic_DNA"/>
</dbReference>
<dbReference type="PANTHER" id="PTHR31286:SF167">
    <property type="entry name" value="OS09G0268800 PROTEIN"/>
    <property type="match status" value="1"/>
</dbReference>
<proteinExistence type="predicted"/>
<accession>A0AAP0R1U6</accession>
<comment type="caution">
    <text evidence="2">The sequence shown here is derived from an EMBL/GenBank/DDBJ whole genome shotgun (WGS) entry which is preliminary data.</text>
</comment>
<sequence>MAIMDDQLEEMWQRFAFIDEERAEVDVIETVKADSQERTRFCLVGKLLTKRPFYAEAMKTTFKMVWKPAKGVDITNIGKNLFLFQFHHPLDRQRVMENGPWNFDKYLVLLKEVEGRMQASEIKVEEAFF</sequence>
<dbReference type="AlphaFoldDB" id="A0AAP0R1U6"/>
<dbReference type="InterPro" id="IPR040256">
    <property type="entry name" value="At4g02000-like"/>
</dbReference>
<keyword evidence="3" id="KW-1185">Reference proteome</keyword>
<dbReference type="InterPro" id="IPR025558">
    <property type="entry name" value="DUF4283"/>
</dbReference>
<evidence type="ECO:0000313" key="2">
    <source>
        <dbReference type="EMBL" id="KAK9265650.1"/>
    </source>
</evidence>
<organism evidence="2 3">
    <name type="scientific">Liquidambar formosana</name>
    <name type="common">Formosan gum</name>
    <dbReference type="NCBI Taxonomy" id="63359"/>
    <lineage>
        <taxon>Eukaryota</taxon>
        <taxon>Viridiplantae</taxon>
        <taxon>Streptophyta</taxon>
        <taxon>Embryophyta</taxon>
        <taxon>Tracheophyta</taxon>
        <taxon>Spermatophyta</taxon>
        <taxon>Magnoliopsida</taxon>
        <taxon>eudicotyledons</taxon>
        <taxon>Gunneridae</taxon>
        <taxon>Pentapetalae</taxon>
        <taxon>Saxifragales</taxon>
        <taxon>Altingiaceae</taxon>
        <taxon>Liquidambar</taxon>
    </lineage>
</organism>
<gene>
    <name evidence="2" type="ORF">L1049_027325</name>
</gene>
<dbReference type="Proteomes" id="UP001415857">
    <property type="component" value="Unassembled WGS sequence"/>
</dbReference>
<feature type="domain" description="DUF4283" evidence="1">
    <location>
        <begin position="36"/>
        <end position="112"/>
    </location>
</feature>
<name>A0AAP0R1U6_LIQFO</name>
<evidence type="ECO:0000313" key="3">
    <source>
        <dbReference type="Proteomes" id="UP001415857"/>
    </source>
</evidence>
<dbReference type="Pfam" id="PF14111">
    <property type="entry name" value="DUF4283"/>
    <property type="match status" value="1"/>
</dbReference>
<evidence type="ECO:0000259" key="1">
    <source>
        <dbReference type="Pfam" id="PF14111"/>
    </source>
</evidence>